<dbReference type="OrthoDB" id="5420595at2"/>
<evidence type="ECO:0000313" key="2">
    <source>
        <dbReference type="Proteomes" id="UP000199581"/>
    </source>
</evidence>
<sequence length="206" mass="22402">MSDSKKKLKIKQSGIMNIRGKEVATYPAMIDYAHQCGMQSLEVAVLQFPHESNDMRAICGARLVTTTGEVFADIGDANPDNVPKGCVDSFVRIASTRAKSRVISDAFNIRNALETGQENDSEPILLTAVQDADNVYGLPEAQSQDKNSLQGGGNKPISEGQVSAIHKCAAKRGLDPVKVARDMYGKSIDELVGWEADQCIKSFRNR</sequence>
<evidence type="ECO:0000313" key="1">
    <source>
        <dbReference type="EMBL" id="SFM24859.1"/>
    </source>
</evidence>
<keyword evidence="2" id="KW-1185">Reference proteome</keyword>
<accession>A0A8G2C6D0</accession>
<comment type="caution">
    <text evidence="1">The sequence shown here is derived from an EMBL/GenBank/DDBJ whole genome shotgun (WGS) entry which is preliminary data.</text>
</comment>
<name>A0A8G2C6D0_DESNO</name>
<dbReference type="AlphaFoldDB" id="A0A8G2C6D0"/>
<organism evidence="1 2">
    <name type="scientific">Desulfomicrobium norvegicum (strain DSM 1741 / NCIMB 8310)</name>
    <name type="common">Desulfovibrio baculatus (strain Norway 4)</name>
    <name type="synonym">Desulfovibrio desulfuricans (strain Norway 4)</name>
    <dbReference type="NCBI Taxonomy" id="52561"/>
    <lineage>
        <taxon>Bacteria</taxon>
        <taxon>Pseudomonadati</taxon>
        <taxon>Thermodesulfobacteriota</taxon>
        <taxon>Desulfovibrionia</taxon>
        <taxon>Desulfovibrionales</taxon>
        <taxon>Desulfomicrobiaceae</taxon>
        <taxon>Desulfomicrobium</taxon>
    </lineage>
</organism>
<dbReference type="RefSeq" id="WP_092194723.1">
    <property type="nucleotide sequence ID" value="NZ_FOTO01000030.1"/>
</dbReference>
<gene>
    <name evidence="1" type="ORF">SAMN05421830_1303</name>
</gene>
<proteinExistence type="predicted"/>
<dbReference type="EMBL" id="FOTO01000030">
    <property type="protein sequence ID" value="SFM24859.1"/>
    <property type="molecule type" value="Genomic_DNA"/>
</dbReference>
<reference evidence="1 2" key="1">
    <citation type="submission" date="2016-10" db="EMBL/GenBank/DDBJ databases">
        <authorList>
            <person name="Varghese N."/>
            <person name="Submissions S."/>
        </authorList>
    </citation>
    <scope>NUCLEOTIDE SEQUENCE [LARGE SCALE GENOMIC DNA]</scope>
    <source>
        <strain evidence="1 2">DSM 1741</strain>
    </source>
</reference>
<dbReference type="Proteomes" id="UP000199581">
    <property type="component" value="Unassembled WGS sequence"/>
</dbReference>
<protein>
    <submittedName>
        <fullName evidence="1">Uncharacterized protein</fullName>
    </submittedName>
</protein>